<dbReference type="PANTHER" id="PTHR46193">
    <property type="entry name" value="6-PHOSPHOGLUCONATE PHOSPHATASE"/>
    <property type="match status" value="1"/>
</dbReference>
<dbReference type="InterPro" id="IPR006439">
    <property type="entry name" value="HAD-SF_hydro_IA"/>
</dbReference>
<dbReference type="InterPro" id="IPR051600">
    <property type="entry name" value="Beta-PGM-like"/>
</dbReference>
<evidence type="ECO:0000313" key="7">
    <source>
        <dbReference type="Proteomes" id="UP000008701"/>
    </source>
</evidence>
<dbReference type="NCBIfam" id="TIGR01509">
    <property type="entry name" value="HAD-SF-IA-v3"/>
    <property type="match status" value="1"/>
</dbReference>
<dbReference type="KEGG" id="cph:Cpha266_2591"/>
<dbReference type="CDD" id="cd07505">
    <property type="entry name" value="HAD_BPGM-like"/>
    <property type="match status" value="1"/>
</dbReference>
<keyword evidence="3" id="KW-0479">Metal-binding</keyword>
<proteinExistence type="inferred from homology"/>
<name>A1BJK2_CHLPD</name>
<evidence type="ECO:0000313" key="6">
    <source>
        <dbReference type="EMBL" id="ABL66579.1"/>
    </source>
</evidence>
<evidence type="ECO:0000256" key="1">
    <source>
        <dbReference type="ARBA" id="ARBA00001946"/>
    </source>
</evidence>
<dbReference type="SFLD" id="SFLDS00003">
    <property type="entry name" value="Haloacid_Dehalogenase"/>
    <property type="match status" value="1"/>
</dbReference>
<dbReference type="Gene3D" id="3.40.50.1000">
    <property type="entry name" value="HAD superfamily/HAD-like"/>
    <property type="match status" value="1"/>
</dbReference>
<dbReference type="SFLD" id="SFLDG01129">
    <property type="entry name" value="C1.5:_HAD__Beta-PGM__Phosphata"/>
    <property type="match status" value="1"/>
</dbReference>
<keyword evidence="5" id="KW-0119">Carbohydrate metabolism</keyword>
<dbReference type="Proteomes" id="UP000008701">
    <property type="component" value="Chromosome"/>
</dbReference>
<dbReference type="EMBL" id="CP000492">
    <property type="protein sequence ID" value="ABL66579.1"/>
    <property type="molecule type" value="Genomic_DNA"/>
</dbReference>
<evidence type="ECO:0000256" key="5">
    <source>
        <dbReference type="ARBA" id="ARBA00023277"/>
    </source>
</evidence>
<dbReference type="GO" id="GO:0046872">
    <property type="term" value="F:metal ion binding"/>
    <property type="evidence" value="ECO:0007669"/>
    <property type="project" value="UniProtKB-KW"/>
</dbReference>
<dbReference type="InterPro" id="IPR041492">
    <property type="entry name" value="HAD_2"/>
</dbReference>
<dbReference type="InterPro" id="IPR023214">
    <property type="entry name" value="HAD_sf"/>
</dbReference>
<evidence type="ECO:0000256" key="4">
    <source>
        <dbReference type="ARBA" id="ARBA00022842"/>
    </source>
</evidence>
<dbReference type="SUPFAM" id="SSF56784">
    <property type="entry name" value="HAD-like"/>
    <property type="match status" value="1"/>
</dbReference>
<evidence type="ECO:0000256" key="2">
    <source>
        <dbReference type="ARBA" id="ARBA00006171"/>
    </source>
</evidence>
<dbReference type="RefSeq" id="WP_015961110.1">
    <property type="nucleotide sequence ID" value="NC_008639.1"/>
</dbReference>
<dbReference type="InterPro" id="IPR023198">
    <property type="entry name" value="PGP-like_dom2"/>
</dbReference>
<keyword evidence="4" id="KW-0460">Magnesium</keyword>
<comment type="cofactor">
    <cofactor evidence="1">
        <name>Mg(2+)</name>
        <dbReference type="ChEBI" id="CHEBI:18420"/>
    </cofactor>
</comment>
<dbReference type="Gene3D" id="1.10.150.240">
    <property type="entry name" value="Putative phosphatase, domain 2"/>
    <property type="match status" value="1"/>
</dbReference>
<accession>A1BJK2</accession>
<reference evidence="6 7" key="1">
    <citation type="submission" date="2006-12" db="EMBL/GenBank/DDBJ databases">
        <title>Complete sequence of Chlorobium phaeobacteroides DSM 266.</title>
        <authorList>
            <consortium name="US DOE Joint Genome Institute"/>
            <person name="Copeland A."/>
            <person name="Lucas S."/>
            <person name="Lapidus A."/>
            <person name="Barry K."/>
            <person name="Detter J.C."/>
            <person name="Glavina del Rio T."/>
            <person name="Hammon N."/>
            <person name="Israni S."/>
            <person name="Pitluck S."/>
            <person name="Goltsman E."/>
            <person name="Schmutz J."/>
            <person name="Larimer F."/>
            <person name="Land M."/>
            <person name="Hauser L."/>
            <person name="Mikhailova N."/>
            <person name="Li T."/>
            <person name="Overmann J."/>
            <person name="Bryant D.A."/>
            <person name="Richardson P."/>
        </authorList>
    </citation>
    <scope>NUCLEOTIDE SEQUENCE [LARGE SCALE GENOMIC DNA]</scope>
    <source>
        <strain evidence="6 7">DSM 266</strain>
    </source>
</reference>
<sequence length="220" mass="24185">MIEAVLWDNDGLLVDSEAMFFELTRDAFAEAGFLLDSGFWGVEYLGHGKHSSTLARELGMSPELIGSVLEGRNEAFMERIRRPMPLLPQVHETILALAGKVRLGVVTGSPREKLDLMHQSSGLLEYFDVIITDDEVRNPKPHPEPYLKAMEFLGLEAADCLAVEDSLRGLSSAHAAGIACIVVPNKLTRIQCFDLAFAVEDDVSGVLKQYLALTGRTMPL</sequence>
<dbReference type="InterPro" id="IPR036412">
    <property type="entry name" value="HAD-like_sf"/>
</dbReference>
<protein>
    <submittedName>
        <fullName evidence="6">HAD-superfamily hydrolase, subfamily IA, variant 3</fullName>
    </submittedName>
</protein>
<keyword evidence="7" id="KW-1185">Reference proteome</keyword>
<dbReference type="NCBIfam" id="TIGR01549">
    <property type="entry name" value="HAD-SF-IA-v1"/>
    <property type="match status" value="1"/>
</dbReference>
<organism evidence="6 7">
    <name type="scientific">Chlorobium phaeobacteroides (strain DSM 266 / SMG 266 / 2430)</name>
    <dbReference type="NCBI Taxonomy" id="290317"/>
    <lineage>
        <taxon>Bacteria</taxon>
        <taxon>Pseudomonadati</taxon>
        <taxon>Chlorobiota</taxon>
        <taxon>Chlorobiia</taxon>
        <taxon>Chlorobiales</taxon>
        <taxon>Chlorobiaceae</taxon>
        <taxon>Chlorobium/Pelodictyon group</taxon>
        <taxon>Chlorobium</taxon>
    </lineage>
</organism>
<comment type="similarity">
    <text evidence="2">Belongs to the HAD-like hydrolase superfamily. CbbY/CbbZ/Gph/YieH family.</text>
</comment>
<keyword evidence="6" id="KW-0378">Hydrolase</keyword>
<dbReference type="OrthoDB" id="9797743at2"/>
<dbReference type="Pfam" id="PF13419">
    <property type="entry name" value="HAD_2"/>
    <property type="match status" value="1"/>
</dbReference>
<evidence type="ECO:0000256" key="3">
    <source>
        <dbReference type="ARBA" id="ARBA00022723"/>
    </source>
</evidence>
<gene>
    <name evidence="6" type="ordered locus">Cpha266_2591</name>
</gene>
<dbReference type="STRING" id="290317.Cpha266_2591"/>
<dbReference type="eggNOG" id="COG0637">
    <property type="taxonomic scope" value="Bacteria"/>
</dbReference>
<dbReference type="GO" id="GO:0016787">
    <property type="term" value="F:hydrolase activity"/>
    <property type="evidence" value="ECO:0007669"/>
    <property type="project" value="UniProtKB-KW"/>
</dbReference>
<dbReference type="PANTHER" id="PTHR46193:SF18">
    <property type="entry name" value="HEXITOL PHOSPHATASE B"/>
    <property type="match status" value="1"/>
</dbReference>
<dbReference type="HOGENOM" id="CLU_045011_13_2_10"/>
<dbReference type="AlphaFoldDB" id="A1BJK2"/>